<dbReference type="EMBL" id="CP077062">
    <property type="protein sequence ID" value="QWZ08217.1"/>
    <property type="molecule type" value="Genomic_DNA"/>
</dbReference>
<evidence type="ECO:0000313" key="3">
    <source>
        <dbReference type="Proteomes" id="UP000683575"/>
    </source>
</evidence>
<keyword evidence="3" id="KW-1185">Reference proteome</keyword>
<accession>A0A975SYN6</accession>
<reference evidence="2" key="1">
    <citation type="submission" date="2021-06" db="EMBL/GenBank/DDBJ databases">
        <title>Complete genome sequence of Nocardioides sp. G188.</title>
        <authorList>
            <person name="Im W.-T."/>
        </authorList>
    </citation>
    <scope>NUCLEOTIDE SEQUENCE</scope>
    <source>
        <strain evidence="2">G188</strain>
    </source>
</reference>
<name>A0A975SYN6_9ACTN</name>
<evidence type="ECO:0000313" key="2">
    <source>
        <dbReference type="EMBL" id="QWZ08217.1"/>
    </source>
</evidence>
<dbReference type="PANTHER" id="PTHR33121:SF70">
    <property type="entry name" value="SIGNALING PROTEIN YKOW"/>
    <property type="match status" value="1"/>
</dbReference>
<dbReference type="Pfam" id="PF00563">
    <property type="entry name" value="EAL"/>
    <property type="match status" value="1"/>
</dbReference>
<evidence type="ECO:0000259" key="1">
    <source>
        <dbReference type="PROSITE" id="PS50883"/>
    </source>
</evidence>
<gene>
    <name evidence="2" type="ORF">KRR39_23330</name>
</gene>
<feature type="domain" description="EAL" evidence="1">
    <location>
        <begin position="1"/>
        <end position="235"/>
    </location>
</feature>
<dbReference type="PROSITE" id="PS50883">
    <property type="entry name" value="EAL"/>
    <property type="match status" value="1"/>
</dbReference>
<dbReference type="PANTHER" id="PTHR33121">
    <property type="entry name" value="CYCLIC DI-GMP PHOSPHODIESTERASE PDEF"/>
    <property type="match status" value="1"/>
</dbReference>
<proteinExistence type="predicted"/>
<dbReference type="SMART" id="SM00052">
    <property type="entry name" value="EAL"/>
    <property type="match status" value="1"/>
</dbReference>
<dbReference type="InterPro" id="IPR050706">
    <property type="entry name" value="Cyclic-di-GMP_PDE-like"/>
</dbReference>
<protein>
    <submittedName>
        <fullName evidence="2">EAL domain-containing protein</fullName>
    </submittedName>
</protein>
<dbReference type="InterPro" id="IPR001633">
    <property type="entry name" value="EAL_dom"/>
</dbReference>
<dbReference type="KEGG" id="nps:KRR39_23330"/>
<dbReference type="Proteomes" id="UP000683575">
    <property type="component" value="Chromosome"/>
</dbReference>
<dbReference type="AlphaFoldDB" id="A0A975SYN6"/>
<dbReference type="CDD" id="cd01948">
    <property type="entry name" value="EAL"/>
    <property type="match status" value="1"/>
</dbReference>
<organism evidence="2 3">
    <name type="scientific">Nocardioides panacis</name>
    <dbReference type="NCBI Taxonomy" id="2849501"/>
    <lineage>
        <taxon>Bacteria</taxon>
        <taxon>Bacillati</taxon>
        <taxon>Actinomycetota</taxon>
        <taxon>Actinomycetes</taxon>
        <taxon>Propionibacteriales</taxon>
        <taxon>Nocardioidaceae</taxon>
        <taxon>Nocardioides</taxon>
    </lineage>
</organism>
<dbReference type="GO" id="GO:0071111">
    <property type="term" value="F:cyclic-guanylate-specific phosphodiesterase activity"/>
    <property type="evidence" value="ECO:0007669"/>
    <property type="project" value="InterPro"/>
</dbReference>
<sequence length="244" mass="26844">MEYQPVLTVEGALVGCEALVRWDHPTRGRLSPGEFLEAAERYKLTPAIAERVLDVALGDLARWRRGGTRLTVSVNVSASDLRDEGLVRLVASALLTHDVPPEALTIEITETAMMHNPEQAQQVMAALSDLGVRLSVDDYGTGYSSLEYLLKLPINEIKLDRAFCRDIVTELRATAIVRSTVDLTHALGLRMVAEGVENAGTLFVLRELGCDLVQGWLLGRPMPAQAFELLIAQELRRGSRELLS</sequence>